<dbReference type="Proteomes" id="UP000273898">
    <property type="component" value="Unassembled WGS sequence"/>
</dbReference>
<dbReference type="AlphaFoldDB" id="A0A497XNA9"/>
<proteinExistence type="predicted"/>
<dbReference type="EMBL" id="SOPX01000006">
    <property type="protein sequence ID" value="TFB28329.1"/>
    <property type="molecule type" value="Genomic_DNA"/>
</dbReference>
<keyword evidence="4" id="KW-1185">Reference proteome</keyword>
<gene>
    <name evidence="1" type="ORF">BCL90_5214</name>
    <name evidence="2" type="ORF">E3V97_22840</name>
</gene>
<evidence type="ECO:0000313" key="3">
    <source>
        <dbReference type="Proteomes" id="UP000273898"/>
    </source>
</evidence>
<dbReference type="PROSITE" id="PS51257">
    <property type="entry name" value="PROKAR_LIPOPROTEIN"/>
    <property type="match status" value="1"/>
</dbReference>
<dbReference type="Proteomes" id="UP000297429">
    <property type="component" value="Unassembled WGS sequence"/>
</dbReference>
<protein>
    <recommendedName>
        <fullName evidence="5">Lipoprotein</fullName>
    </recommendedName>
</protein>
<evidence type="ECO:0000313" key="2">
    <source>
        <dbReference type="EMBL" id="TFB28329.1"/>
    </source>
</evidence>
<accession>A0A497XNA9</accession>
<name>A0A497XNA9_9SPHI</name>
<dbReference type="OrthoDB" id="763755at2"/>
<comment type="caution">
    <text evidence="1">The sequence shown here is derived from an EMBL/GenBank/DDBJ whole genome shotgun (WGS) entry which is preliminary data.</text>
</comment>
<dbReference type="EMBL" id="RCCK01000016">
    <property type="protein sequence ID" value="RLJ69616.1"/>
    <property type="molecule type" value="Genomic_DNA"/>
</dbReference>
<reference evidence="2 4" key="2">
    <citation type="submission" date="2019-03" db="EMBL/GenBank/DDBJ databases">
        <authorList>
            <person name="He R.-H."/>
        </authorList>
    </citation>
    <scope>NUCLEOTIDE SEQUENCE [LARGE SCALE GENOMIC DNA]</scope>
    <source>
        <strain evidence="2 4">DSM 19624</strain>
    </source>
</reference>
<reference evidence="1 3" key="1">
    <citation type="submission" date="2018-10" db="EMBL/GenBank/DDBJ databases">
        <title>Genomic Encyclopedia of Archaeal and Bacterial Type Strains, Phase II (KMG-II): from individual species to whole genera.</title>
        <authorList>
            <person name="Goeker M."/>
        </authorList>
    </citation>
    <scope>NUCLEOTIDE SEQUENCE [LARGE SCALE GENOMIC DNA]</scope>
    <source>
        <strain evidence="1 3">DSM 19624</strain>
    </source>
</reference>
<organism evidence="1 3">
    <name type="scientific">Pedobacter alluvionis</name>
    <dbReference type="NCBI Taxonomy" id="475253"/>
    <lineage>
        <taxon>Bacteria</taxon>
        <taxon>Pseudomonadati</taxon>
        <taxon>Bacteroidota</taxon>
        <taxon>Sphingobacteriia</taxon>
        <taxon>Sphingobacteriales</taxon>
        <taxon>Sphingobacteriaceae</taxon>
        <taxon>Pedobacter</taxon>
    </lineage>
</organism>
<dbReference type="RefSeq" id="WP_121288003.1">
    <property type="nucleotide sequence ID" value="NZ_RCCK01000016.1"/>
</dbReference>
<evidence type="ECO:0000313" key="4">
    <source>
        <dbReference type="Proteomes" id="UP000297429"/>
    </source>
</evidence>
<sequence length="228" mass="26751">MAAAKTLILFIVFAIMFIGCSNEGKPKNEPKNERQTAIQSQPVPLKRRETKKPIVYKERYMGIKEVLVNGHYMILSRPKFNALYKKIDSSKTELWECGDPFEWLDEKWMKATYGEKSEKSGTFEKYDGNVTTLFAQNIEFNTNNHIVLMNTAFARSNSFEIPSHQIVLNKNTSVEDFRKTFPFAKMEKLEDPDEVRFRFYLEASADDAFLFYFKNGKLNYLKLWWLLC</sequence>
<evidence type="ECO:0008006" key="5">
    <source>
        <dbReference type="Google" id="ProtNLM"/>
    </source>
</evidence>
<evidence type="ECO:0000313" key="1">
    <source>
        <dbReference type="EMBL" id="RLJ69616.1"/>
    </source>
</evidence>